<proteinExistence type="predicted"/>
<dbReference type="OrthoDB" id="7869153at2"/>
<dbReference type="SUPFAM" id="SSF56059">
    <property type="entry name" value="Glutathione synthetase ATP-binding domain-like"/>
    <property type="match status" value="1"/>
</dbReference>
<comment type="caution">
    <text evidence="1">The sequence shown here is derived from an EMBL/GenBank/DDBJ whole genome shotgun (WGS) entry which is preliminary data.</text>
</comment>
<dbReference type="Proteomes" id="UP000187367">
    <property type="component" value="Unassembled WGS sequence"/>
</dbReference>
<accession>A0A1R1QN73</accession>
<dbReference type="EMBL" id="MTJL01000016">
    <property type="protein sequence ID" value="OMI06119.1"/>
    <property type="molecule type" value="Genomic_DNA"/>
</dbReference>
<sequence>MLTLGFMSLSHEHEKTYAEELAKMASDYGIRFIRFTPLDISPGSTLVKALTYHSKSGQWNEVEREIPELIYDRCFYGKDQQSKKAKPIVDWLKKYPKTKFLGLGLPDKWTVYKALRADPILKSYLPATSLAGSAQDVLRRLTKEKKCILKPAYGSGGRGMIHLEMTGKTVKASYQVGKHKQLKSFSKQASFETWCKKVLQHRYLLQSFLDIQDKDGYPCDIRLLLQKNGAGEWATAGRTVRRSYQHGLLANLAGSSESVSFDSWLLSVPKKRQAVLLDDLETISQAVPRALEFAHGPLFELGLDICLTKDGKVWLLDVNSKPGKKAFLQYSPENSKLLHQGPLEYCSSLAASPDKKGAEKG</sequence>
<dbReference type="RefSeq" id="WP_076761665.1">
    <property type="nucleotide sequence ID" value="NZ_JARMMH010000013.1"/>
</dbReference>
<evidence type="ECO:0000313" key="1">
    <source>
        <dbReference type="EMBL" id="OMI06119.1"/>
    </source>
</evidence>
<dbReference type="InterPro" id="IPR026838">
    <property type="entry name" value="YheC/D"/>
</dbReference>
<organism evidence="1 2">
    <name type="scientific">Bacillus swezeyi</name>
    <dbReference type="NCBI Taxonomy" id="1925020"/>
    <lineage>
        <taxon>Bacteria</taxon>
        <taxon>Bacillati</taxon>
        <taxon>Bacillota</taxon>
        <taxon>Bacilli</taxon>
        <taxon>Bacillales</taxon>
        <taxon>Bacillaceae</taxon>
        <taxon>Bacillus</taxon>
    </lineage>
</organism>
<keyword evidence="2" id="KW-1185">Reference proteome</keyword>
<evidence type="ECO:0000313" key="2">
    <source>
        <dbReference type="Proteomes" id="UP000187367"/>
    </source>
</evidence>
<accession>A0A1R1RVZ5</accession>
<name>A0A1R1QN73_9BACI</name>
<protein>
    <submittedName>
        <fullName evidence="1">Endospore coat-associated protein</fullName>
    </submittedName>
</protein>
<reference evidence="1 2" key="1">
    <citation type="submission" date="2017-01" db="EMBL/GenBank/DDBJ databases">
        <title>Bacillus phylogenomics.</title>
        <authorList>
            <person name="Dunlap C."/>
        </authorList>
    </citation>
    <scope>NUCLEOTIDE SEQUENCE [LARGE SCALE GENOMIC DNA]</scope>
    <source>
        <strain evidence="1 2">NRRL B-41282</strain>
    </source>
</reference>
<gene>
    <name evidence="1" type="ORF">BW143_09285</name>
</gene>
<dbReference type="Pfam" id="PF14398">
    <property type="entry name" value="ATPgrasp_YheCD"/>
    <property type="match status" value="1"/>
</dbReference>
<dbReference type="AlphaFoldDB" id="A0A1R1QN73"/>